<dbReference type="AlphaFoldDB" id="A0A0B6YUT4"/>
<dbReference type="EMBL" id="HACG01013189">
    <property type="protein sequence ID" value="CEK60054.1"/>
    <property type="molecule type" value="Transcribed_RNA"/>
</dbReference>
<name>A0A0B6YUT4_9EUPU</name>
<gene>
    <name evidence="1" type="primary">ORF38286</name>
</gene>
<evidence type="ECO:0000313" key="1">
    <source>
        <dbReference type="EMBL" id="CEK60054.1"/>
    </source>
</evidence>
<feature type="non-terminal residue" evidence="1">
    <location>
        <position position="1"/>
    </location>
</feature>
<dbReference type="SUPFAM" id="SSF56801">
    <property type="entry name" value="Acetyl-CoA synthetase-like"/>
    <property type="match status" value="1"/>
</dbReference>
<sequence>RSTGDRGKLLPDGSIVCLGRRDDQVKRQGKRLNLEAIEMVCKEFTDVLDCCAILDQSTLMVFIITNSSTGIDLKENFKHTTADSSISNEISLEPPENTTDPSLYMLDTSWTHLLQRLKAHIQ</sequence>
<reference evidence="1" key="1">
    <citation type="submission" date="2014-12" db="EMBL/GenBank/DDBJ databases">
        <title>Insight into the proteome of Arion vulgaris.</title>
        <authorList>
            <person name="Aradska J."/>
            <person name="Bulat T."/>
            <person name="Smidak R."/>
            <person name="Sarate P."/>
            <person name="Gangsoo J."/>
            <person name="Sialana F."/>
            <person name="Bilban M."/>
            <person name="Lubec G."/>
        </authorList>
    </citation>
    <scope>NUCLEOTIDE SEQUENCE</scope>
    <source>
        <tissue evidence="1">Skin</tissue>
    </source>
</reference>
<feature type="non-terminal residue" evidence="1">
    <location>
        <position position="122"/>
    </location>
</feature>
<organism evidence="1">
    <name type="scientific">Arion vulgaris</name>
    <dbReference type="NCBI Taxonomy" id="1028688"/>
    <lineage>
        <taxon>Eukaryota</taxon>
        <taxon>Metazoa</taxon>
        <taxon>Spiralia</taxon>
        <taxon>Lophotrochozoa</taxon>
        <taxon>Mollusca</taxon>
        <taxon>Gastropoda</taxon>
        <taxon>Heterobranchia</taxon>
        <taxon>Euthyneura</taxon>
        <taxon>Panpulmonata</taxon>
        <taxon>Eupulmonata</taxon>
        <taxon>Stylommatophora</taxon>
        <taxon>Helicina</taxon>
        <taxon>Arionoidea</taxon>
        <taxon>Arionidae</taxon>
        <taxon>Arion</taxon>
    </lineage>
</organism>
<dbReference type="PANTHER" id="PTHR44394:SF1">
    <property type="entry name" value="BETA-ALANINE-ACTIVATING ENZYME"/>
    <property type="match status" value="1"/>
</dbReference>
<proteinExistence type="predicted"/>
<dbReference type="InterPro" id="IPR052091">
    <property type="entry name" value="Beta-ala_Activ/Resist"/>
</dbReference>
<dbReference type="GO" id="GO:0043041">
    <property type="term" value="P:amino acid activation for nonribosomal peptide biosynthetic process"/>
    <property type="evidence" value="ECO:0007669"/>
    <property type="project" value="TreeGrafter"/>
</dbReference>
<accession>A0A0B6YUT4</accession>
<dbReference type="PANTHER" id="PTHR44394">
    <property type="entry name" value="BETA-ALANINE-ACTIVATING ENZYME"/>
    <property type="match status" value="1"/>
</dbReference>
<protein>
    <submittedName>
        <fullName evidence="1">Uncharacterized protein</fullName>
    </submittedName>
</protein>